<dbReference type="Proteomes" id="UP000614058">
    <property type="component" value="Unassembled WGS sequence"/>
</dbReference>
<keyword evidence="5" id="KW-1185">Reference proteome</keyword>
<comment type="similarity">
    <text evidence="3">Belongs to the IspD/TarI cytidylyltransferase family. IspD subfamily.</text>
</comment>
<organism evidence="4 5">
    <name type="scientific">Kingella bonacorsii</name>
    <dbReference type="NCBI Taxonomy" id="2796361"/>
    <lineage>
        <taxon>Bacteria</taxon>
        <taxon>Pseudomonadati</taxon>
        <taxon>Pseudomonadota</taxon>
        <taxon>Betaproteobacteria</taxon>
        <taxon>Neisseriales</taxon>
        <taxon>Neisseriaceae</taxon>
        <taxon>Kingella</taxon>
    </lineage>
</organism>
<keyword evidence="2 3" id="KW-0548">Nucleotidyltransferase</keyword>
<dbReference type="EMBL" id="JAEHNZ010000004">
    <property type="protein sequence ID" value="MBK0397210.1"/>
    <property type="molecule type" value="Genomic_DNA"/>
</dbReference>
<dbReference type="HAMAP" id="MF_00108">
    <property type="entry name" value="IspD"/>
    <property type="match status" value="1"/>
</dbReference>
<keyword evidence="1 3" id="KW-0808">Transferase</keyword>
<evidence type="ECO:0000313" key="5">
    <source>
        <dbReference type="Proteomes" id="UP000614058"/>
    </source>
</evidence>
<proteinExistence type="inferred from homology"/>
<dbReference type="Gene3D" id="3.90.550.10">
    <property type="entry name" value="Spore Coat Polysaccharide Biosynthesis Protein SpsA, Chain A"/>
    <property type="match status" value="1"/>
</dbReference>
<dbReference type="InterPro" id="IPR001228">
    <property type="entry name" value="IspD"/>
</dbReference>
<feature type="site" description="Transition state stabilizer" evidence="3">
    <location>
        <position position="22"/>
    </location>
</feature>
<dbReference type="InterPro" id="IPR050088">
    <property type="entry name" value="IspD/TarI_cytidylyltransf_bact"/>
</dbReference>
<evidence type="ECO:0000256" key="1">
    <source>
        <dbReference type="ARBA" id="ARBA00022679"/>
    </source>
</evidence>
<feature type="site" description="Positions MEP for the nucleophilic attack" evidence="3">
    <location>
        <position position="217"/>
    </location>
</feature>
<dbReference type="InterPro" id="IPR029044">
    <property type="entry name" value="Nucleotide-diphossugar_trans"/>
</dbReference>
<comment type="function">
    <text evidence="3">Catalyzes the formation of 4-diphosphocytidyl-2-C-methyl-D-erythritol from CTP and 2-C-methyl-D-erythritol 4-phosphate (MEP).</text>
</comment>
<comment type="catalytic activity">
    <reaction evidence="3">
        <text>2-C-methyl-D-erythritol 4-phosphate + CTP + H(+) = 4-CDP-2-C-methyl-D-erythritol + diphosphate</text>
        <dbReference type="Rhea" id="RHEA:13429"/>
        <dbReference type="ChEBI" id="CHEBI:15378"/>
        <dbReference type="ChEBI" id="CHEBI:33019"/>
        <dbReference type="ChEBI" id="CHEBI:37563"/>
        <dbReference type="ChEBI" id="CHEBI:57823"/>
        <dbReference type="ChEBI" id="CHEBI:58262"/>
        <dbReference type="EC" id="2.7.7.60"/>
    </reaction>
</comment>
<dbReference type="PANTHER" id="PTHR32125">
    <property type="entry name" value="2-C-METHYL-D-ERYTHRITOL 4-PHOSPHATE CYTIDYLYLTRANSFERASE, CHLOROPLASTIC"/>
    <property type="match status" value="1"/>
</dbReference>
<evidence type="ECO:0000256" key="2">
    <source>
        <dbReference type="ARBA" id="ARBA00022695"/>
    </source>
</evidence>
<comment type="caution">
    <text evidence="4">The sequence shown here is derived from an EMBL/GenBank/DDBJ whole genome shotgun (WGS) entry which is preliminary data.</text>
</comment>
<accession>A0ABS1BWL8</accession>
<dbReference type="EC" id="2.7.7.60" evidence="3"/>
<dbReference type="CDD" id="cd02516">
    <property type="entry name" value="CDP-ME_synthetase"/>
    <property type="match status" value="1"/>
</dbReference>
<feature type="site" description="Transition state stabilizer" evidence="3">
    <location>
        <position position="15"/>
    </location>
</feature>
<protein>
    <recommendedName>
        <fullName evidence="3">2-C-methyl-D-erythritol 4-phosphate cytidylyltransferase</fullName>
        <ecNumber evidence="3">2.7.7.60</ecNumber>
    </recommendedName>
    <alternativeName>
        <fullName evidence="3">4-diphosphocytidyl-2C-methyl-D-erythritol synthase</fullName>
    </alternativeName>
    <alternativeName>
        <fullName evidence="3">MEP cytidylyltransferase</fullName>
        <shortName evidence="3">MCT</shortName>
    </alternativeName>
</protein>
<reference evidence="4 5" key="1">
    <citation type="journal article" date="2021" name="Pathogens">
        <title>Isolation and Characterization of Kingella bonacorsii sp. nov., A Novel Kingella Species Detected in a Stable Periodontitis Subject.</title>
        <authorList>
            <person name="Antezack A."/>
            <person name="Boxberger M."/>
            <person name="Rolland C."/>
            <person name="Monnet-Corti V."/>
            <person name="La Scola B."/>
        </authorList>
    </citation>
    <scope>NUCLEOTIDE SEQUENCE [LARGE SCALE GENOMIC DNA]</scope>
    <source>
        <strain evidence="4 5">Marseille-Q4569</strain>
    </source>
</reference>
<dbReference type="NCBIfam" id="TIGR00453">
    <property type="entry name" value="ispD"/>
    <property type="match status" value="1"/>
</dbReference>
<evidence type="ECO:0000313" key="4">
    <source>
        <dbReference type="EMBL" id="MBK0397210.1"/>
    </source>
</evidence>
<dbReference type="SUPFAM" id="SSF53448">
    <property type="entry name" value="Nucleotide-diphospho-sugar transferases"/>
    <property type="match status" value="1"/>
</dbReference>
<dbReference type="PANTHER" id="PTHR32125:SF4">
    <property type="entry name" value="2-C-METHYL-D-ERYTHRITOL 4-PHOSPHATE CYTIDYLYLTRANSFERASE, CHLOROPLASTIC"/>
    <property type="match status" value="1"/>
</dbReference>
<dbReference type="InterPro" id="IPR034683">
    <property type="entry name" value="IspD/TarI"/>
</dbReference>
<feature type="site" description="Positions MEP for the nucleophilic attack" evidence="3">
    <location>
        <position position="163"/>
    </location>
</feature>
<name>A0ABS1BWL8_9NEIS</name>
<evidence type="ECO:0000256" key="3">
    <source>
        <dbReference type="HAMAP-Rule" id="MF_00108"/>
    </source>
</evidence>
<keyword evidence="3" id="KW-0414">Isoprene biosynthesis</keyword>
<comment type="pathway">
    <text evidence="3">Isoprenoid biosynthesis; isopentenyl diphosphate biosynthesis via DXP pathway; isopentenyl diphosphate from 1-deoxy-D-xylulose 5-phosphate: step 2/6.</text>
</comment>
<dbReference type="GO" id="GO:0050518">
    <property type="term" value="F:2-C-methyl-D-erythritol 4-phosphate cytidylyltransferase activity"/>
    <property type="evidence" value="ECO:0007669"/>
    <property type="project" value="UniProtKB-EC"/>
</dbReference>
<gene>
    <name evidence="3" type="primary">ispD</name>
    <name evidence="4" type="ORF">JDW22_11645</name>
</gene>
<dbReference type="Pfam" id="PF01128">
    <property type="entry name" value="IspD"/>
    <property type="match status" value="1"/>
</dbReference>
<sequence length="235" mass="25024">MPHIALIPAAGIGSRYGAATPKQYAPLLGIPMLQHTLNRFAANPRIAHIAVIISPSDTWFANCITLPANASVHPQGGDTRAHSIANGIAHLLNQQLIQPSDTLLVHDAARCCLPQSALNRLLDALDNDPHAQQHGALLAIPVADTLKRQAAPHLVHSAQTIPRAGIWQAQTPQAFQAALLHRALSQSDLSQITDDASAVEQLGLQPALVTGDSRNIKLTRPDDAALAEYFLQQAA</sequence>
<dbReference type="RefSeq" id="WP_200523197.1">
    <property type="nucleotide sequence ID" value="NZ_JAEHNZ010000004.1"/>
</dbReference>